<proteinExistence type="predicted"/>
<evidence type="ECO:0000313" key="1">
    <source>
        <dbReference type="EMBL" id="MEQ2226958.1"/>
    </source>
</evidence>
<evidence type="ECO:0000313" key="2">
    <source>
        <dbReference type="Proteomes" id="UP001482620"/>
    </source>
</evidence>
<gene>
    <name evidence="1" type="ORF">ILYODFUR_032664</name>
</gene>
<accession>A0ABV0T5H6</accession>
<dbReference type="Proteomes" id="UP001482620">
    <property type="component" value="Unassembled WGS sequence"/>
</dbReference>
<dbReference type="EMBL" id="JAHRIQ010016946">
    <property type="protein sequence ID" value="MEQ2226958.1"/>
    <property type="molecule type" value="Genomic_DNA"/>
</dbReference>
<reference evidence="1 2" key="1">
    <citation type="submission" date="2021-06" db="EMBL/GenBank/DDBJ databases">
        <authorList>
            <person name="Palmer J.M."/>
        </authorList>
    </citation>
    <scope>NUCLEOTIDE SEQUENCE [LARGE SCALE GENOMIC DNA]</scope>
    <source>
        <strain evidence="2">if_2019</strain>
        <tissue evidence="1">Muscle</tissue>
    </source>
</reference>
<sequence length="151" mass="16778">MHASIITCSLHYEASFSFQLRTSRFDLQFFPVTSRSAGWSHTANSLSCFFSFPLRTLLPLSPTSLSPSCQPAATILKFILLADSISMETSRNHGNCSNRAKLFQNCFTRSPHSASPLPRVIFTPSFLHFSLPALKRTHYTCGITLICTVSV</sequence>
<keyword evidence="2" id="KW-1185">Reference proteome</keyword>
<name>A0ABV0T5H6_9TELE</name>
<comment type="caution">
    <text evidence="1">The sequence shown here is derived from an EMBL/GenBank/DDBJ whole genome shotgun (WGS) entry which is preliminary data.</text>
</comment>
<organism evidence="1 2">
    <name type="scientific">Ilyodon furcidens</name>
    <name type="common">goldbreast splitfin</name>
    <dbReference type="NCBI Taxonomy" id="33524"/>
    <lineage>
        <taxon>Eukaryota</taxon>
        <taxon>Metazoa</taxon>
        <taxon>Chordata</taxon>
        <taxon>Craniata</taxon>
        <taxon>Vertebrata</taxon>
        <taxon>Euteleostomi</taxon>
        <taxon>Actinopterygii</taxon>
        <taxon>Neopterygii</taxon>
        <taxon>Teleostei</taxon>
        <taxon>Neoteleostei</taxon>
        <taxon>Acanthomorphata</taxon>
        <taxon>Ovalentaria</taxon>
        <taxon>Atherinomorphae</taxon>
        <taxon>Cyprinodontiformes</taxon>
        <taxon>Goodeidae</taxon>
        <taxon>Ilyodon</taxon>
    </lineage>
</organism>
<protein>
    <submittedName>
        <fullName evidence="1">Uncharacterized protein</fullName>
    </submittedName>
</protein>